<keyword evidence="5" id="KW-0804">Transcription</keyword>
<feature type="compositionally biased region" description="Low complexity" evidence="8">
    <location>
        <begin position="164"/>
        <end position="177"/>
    </location>
</feature>
<feature type="region of interest" description="Disordered" evidence="8">
    <location>
        <begin position="489"/>
        <end position="532"/>
    </location>
</feature>
<dbReference type="SUPFAM" id="SSF81296">
    <property type="entry name" value="E set domains"/>
    <property type="match status" value="1"/>
</dbReference>
<comment type="subunit">
    <text evidence="7">May interact with calmodulin.</text>
</comment>
<evidence type="ECO:0000256" key="3">
    <source>
        <dbReference type="ARBA" id="ARBA00023043"/>
    </source>
</evidence>
<feature type="compositionally biased region" description="Polar residues" evidence="8">
    <location>
        <begin position="1057"/>
        <end position="1071"/>
    </location>
</feature>
<dbReference type="CDD" id="cd00102">
    <property type="entry name" value="IPT"/>
    <property type="match status" value="1"/>
</dbReference>
<keyword evidence="4" id="KW-0010">Activator</keyword>
<reference evidence="10" key="2">
    <citation type="submission" date="2020-01" db="EMBL/GenBank/DDBJ databases">
        <authorList>
            <person name="Korhonen P.K.K."/>
            <person name="Guangxu M.G."/>
            <person name="Wang T.W."/>
            <person name="Stroehlein A.J.S."/>
            <person name="Young N.D."/>
            <person name="Ang C.-S.A."/>
            <person name="Fernando D.W.F."/>
            <person name="Lu H.L."/>
            <person name="Taylor S.T."/>
            <person name="Ehtesham M.E.M."/>
            <person name="Najaraj S.H.N."/>
            <person name="Harsha G.H.G."/>
            <person name="Madugundu A.M."/>
            <person name="Renuse S.R."/>
            <person name="Holt D.H."/>
            <person name="Pandey A.P."/>
            <person name="Papenfuss A.P."/>
            <person name="Gasser R.B.G."/>
            <person name="Fischer K.F."/>
        </authorList>
    </citation>
    <scope>NUCLEOTIDE SEQUENCE</scope>
    <source>
        <strain evidence="10">SSS_KF_BRIS2020</strain>
    </source>
</reference>
<evidence type="ECO:0000256" key="2">
    <source>
        <dbReference type="ARBA" id="ARBA00008267"/>
    </source>
</evidence>
<evidence type="ECO:0000313" key="12">
    <source>
        <dbReference type="Proteomes" id="UP000070412"/>
    </source>
</evidence>
<feature type="domain" description="CG-1" evidence="9">
    <location>
        <begin position="206"/>
        <end position="331"/>
    </location>
</feature>
<dbReference type="SMART" id="SM01076">
    <property type="entry name" value="CG-1"/>
    <property type="match status" value="1"/>
</dbReference>
<dbReference type="Gene3D" id="2.60.40.10">
    <property type="entry name" value="Immunoglobulins"/>
    <property type="match status" value="1"/>
</dbReference>
<protein>
    <submittedName>
        <fullName evidence="10">Calmodulin-binding transcription activator 1</fullName>
    </submittedName>
</protein>
<dbReference type="InterPro" id="IPR013783">
    <property type="entry name" value="Ig-like_fold"/>
</dbReference>
<dbReference type="InterPro" id="IPR005559">
    <property type="entry name" value="CG-1_dom"/>
</dbReference>
<feature type="region of interest" description="Disordered" evidence="8">
    <location>
        <begin position="136"/>
        <end position="178"/>
    </location>
</feature>
<dbReference type="PANTHER" id="PTHR23335:SF1">
    <property type="entry name" value="CALMODULIN-BINDING TRANSCRIPTION ACTIVATOR, ISOFORM F"/>
    <property type="match status" value="1"/>
</dbReference>
<dbReference type="PANTHER" id="PTHR23335">
    <property type="entry name" value="CALMODULIN-BINDING TRANSCRIPTION ACTIVATOR CAMTA"/>
    <property type="match status" value="1"/>
</dbReference>
<dbReference type="InterPro" id="IPR002909">
    <property type="entry name" value="IPT_dom"/>
</dbReference>
<keyword evidence="12" id="KW-1185">Reference proteome</keyword>
<reference evidence="12" key="1">
    <citation type="journal article" date="2020" name="PLoS Negl. Trop. Dis.">
        <title>High-quality nuclear genome for Sarcoptes scabiei-A critical resource for a neglected parasite.</title>
        <authorList>
            <person name="Korhonen P.K."/>
            <person name="Gasser R.B."/>
            <person name="Ma G."/>
            <person name="Wang T."/>
            <person name="Stroehlein A.J."/>
            <person name="Young N.D."/>
            <person name="Ang C.S."/>
            <person name="Fernando D.D."/>
            <person name="Lu H.C."/>
            <person name="Taylor S."/>
            <person name="Reynolds S.L."/>
            <person name="Mofiz E."/>
            <person name="Najaraj S.H."/>
            <person name="Gowda H."/>
            <person name="Madugundu A."/>
            <person name="Renuse S."/>
            <person name="Holt D."/>
            <person name="Pandey A."/>
            <person name="Papenfuss A.T."/>
            <person name="Fischer K."/>
        </authorList>
    </citation>
    <scope>NUCLEOTIDE SEQUENCE [LARGE SCALE GENOMIC DNA]</scope>
</reference>
<comment type="similarity">
    <text evidence="2">Belongs to the CAMTA family.</text>
</comment>
<dbReference type="GO" id="GO:0005634">
    <property type="term" value="C:nucleus"/>
    <property type="evidence" value="ECO:0007669"/>
    <property type="project" value="UniProtKB-SubCell"/>
</dbReference>
<accession>A0A834R9Q7</accession>
<evidence type="ECO:0000259" key="9">
    <source>
        <dbReference type="PROSITE" id="PS51437"/>
    </source>
</evidence>
<evidence type="ECO:0000313" key="11">
    <source>
        <dbReference type="EnsemblMetazoa" id="KAF7491662.1"/>
    </source>
</evidence>
<dbReference type="GO" id="GO:0003690">
    <property type="term" value="F:double-stranded DNA binding"/>
    <property type="evidence" value="ECO:0007669"/>
    <property type="project" value="TreeGrafter"/>
</dbReference>
<feature type="compositionally biased region" description="Low complexity" evidence="8">
    <location>
        <begin position="140"/>
        <end position="157"/>
    </location>
</feature>
<evidence type="ECO:0000256" key="8">
    <source>
        <dbReference type="SAM" id="MobiDB-lite"/>
    </source>
</evidence>
<evidence type="ECO:0000256" key="7">
    <source>
        <dbReference type="ARBA" id="ARBA00029480"/>
    </source>
</evidence>
<sequence length="1577" mass="176762">MSDTQRLICLFRSSSVTPEERILDDGFFFLVSTISNALEHSRSNQSFQPLPVMMITLPLSVVVNTSRSPSPSPSSSSLMLTDCVLSKNQSTFTSSPSIYTDCIENDYDTNMIDLPLSVALINQQISNSSRLIENDSIDLNNNNNNNNNNNRKNNGSNTESIVDNNNNNNNSSNNNSSATIKSIETNTNRSNRMTILVPEILESLQKSEHFPTNRHRWNTNEEIAALLISWDHHEKWLSEEVKLRPKSSSMLLYSRKRVRYRRDGYCWKKRKDGKTTREDHMKLKVQGIECIYGCYVHSAILPTFHRRCYWLLQNPDIVLVHYLNVPCNDDNKIVTPSFNSLVDTKKEWTREDLVLELKPMFFSTNENENDFVEKRFNCSTIETIELIVQDLLIKQRNRLKSDENFASTSLPTTTTISAATIATMSQKSSIFSPMDTDLSYDHSAYRNNTQVSNNNIQPLRMVRNVSDAKMNSIGLSEIAMDINGNTIQSKSSSSYRSASSTPTNLSSSSSSSSSFSTFSSSSPSQSTSSSSSMILANNNLSNLVPTAQSQQNSLKSQQLNNSIQFIQLSSSISEPKSLLHQVSNQTHHLALGRASSMIFANDTTLNPYRIDSSPTTIASSQSSSTSPSLILDMSQIESSFILVDNNSVDYNQNRTDRLWLNNGSILDHRHSQYNLDEKHRKHNSNNGINLLEKIDSNRNEISMPIIQIESNLKNQKENSTLTLLRCDPSSSLVIGDFLKNSNQIENEKSQRSSSVRMNPSESICSSISSSKSSCGLTTTFKIPINFTTTVDFSNQTSQMDKAAVELFGTADTIMVDATGTDCPKTNACLMNGSIFSTTNVGRIDSLIANDYEKCDQKDCHKNLTNVSTASTIATQQSDRANKNDVVMTINEIGMNSLNNYENCHFNLDESMLISTEEHPNDRINSIASSSSSSTTTTTKTITMPNVSSLSYRSISANRLILNTKDSIDNDRHSNDLQNTRSSELKNIKEDRQQFNAFDTNFVCDNSNDFIDFGPQSNPQLSNRTKSMLLNEIFDMNPSSASSMLHRDEMNLIHQSSNLEQNQSSFSKNSVTGVDDTEEDCDEPIMDFLDHSELPTSDEILFNLESFDMFGDEFDHLVDDDDGGGGEMKNNPKTIETNSSMNSDKIIEIDDQNQCDAMILDSMITEDNIPVSVQEYWRENIDNDLDQFGTSKNIIDNNSIASRTRARRKIAASHHSNEVYEIKNESSSSSSTNNFGFDINLEEINRNDEESFTADNRRQFDNRNFDMELVDSQINAVSNAANIIDERILDQNGNQITFGELIRKTLPSKTINTAATSTIPSTMSVSIRDNQSLSKRQLKTANFITKNINNNNNINNAEIELIRCGDEIWNATKQTIQFQVLLSDNSNLSQSSVRPSFSRSPSKIYAKNESIVLDDGFDRIAKIPSSSSCKYLPGTERINRIDPNQSSIENSDPISNDCINDENDSQNLEDKAIAALQIISDYSPEWCYVEGGIKVLVAGPWQIDCSKDRSIDRKYSILFDDVPVPTVLVQNGLLRCFSPKHEPGFVRLKVSLDDQIVSNSVIFEYRTHSTNTKESNSD</sequence>
<dbReference type="EMBL" id="WVUK01000058">
    <property type="protein sequence ID" value="KAF7491662.1"/>
    <property type="molecule type" value="Genomic_DNA"/>
</dbReference>
<name>A0A834R9Q7_SARSC</name>
<evidence type="ECO:0000256" key="5">
    <source>
        <dbReference type="ARBA" id="ARBA00023163"/>
    </source>
</evidence>
<reference evidence="11" key="3">
    <citation type="submission" date="2022-06" db="UniProtKB">
        <authorList>
            <consortium name="EnsemblMetazoa"/>
        </authorList>
    </citation>
    <scope>IDENTIFICATION</scope>
</reference>
<evidence type="ECO:0000256" key="1">
    <source>
        <dbReference type="ARBA" id="ARBA00004123"/>
    </source>
</evidence>
<gene>
    <name evidence="10" type="ORF">SSS_8697</name>
</gene>
<organism evidence="10">
    <name type="scientific">Sarcoptes scabiei</name>
    <name type="common">Itch mite</name>
    <name type="synonym">Acarus scabiei</name>
    <dbReference type="NCBI Taxonomy" id="52283"/>
    <lineage>
        <taxon>Eukaryota</taxon>
        <taxon>Metazoa</taxon>
        <taxon>Ecdysozoa</taxon>
        <taxon>Arthropoda</taxon>
        <taxon>Chelicerata</taxon>
        <taxon>Arachnida</taxon>
        <taxon>Acari</taxon>
        <taxon>Acariformes</taxon>
        <taxon>Sarcoptiformes</taxon>
        <taxon>Astigmata</taxon>
        <taxon>Psoroptidia</taxon>
        <taxon>Sarcoptoidea</taxon>
        <taxon>Sarcoptidae</taxon>
        <taxon>Sarcoptinae</taxon>
        <taxon>Sarcoptes</taxon>
    </lineage>
</organism>
<dbReference type="OrthoDB" id="407555at2759"/>
<dbReference type="GO" id="GO:0003712">
    <property type="term" value="F:transcription coregulator activity"/>
    <property type="evidence" value="ECO:0007669"/>
    <property type="project" value="TreeGrafter"/>
</dbReference>
<keyword evidence="6" id="KW-0539">Nucleus</keyword>
<dbReference type="PROSITE" id="PS51437">
    <property type="entry name" value="CG_1"/>
    <property type="match status" value="1"/>
</dbReference>
<dbReference type="Proteomes" id="UP000070412">
    <property type="component" value="Unassembled WGS sequence"/>
</dbReference>
<evidence type="ECO:0000313" key="10">
    <source>
        <dbReference type="EMBL" id="KAF7491662.1"/>
    </source>
</evidence>
<proteinExistence type="inferred from homology"/>
<comment type="subcellular location">
    <subcellularLocation>
        <location evidence="1">Nucleus</location>
    </subcellularLocation>
</comment>
<feature type="region of interest" description="Disordered" evidence="8">
    <location>
        <begin position="1057"/>
        <end position="1077"/>
    </location>
</feature>
<dbReference type="EnsemblMetazoa" id="SSS_8697s_mrna">
    <property type="protein sequence ID" value="KAF7491662.1"/>
    <property type="gene ID" value="SSS_8697"/>
</dbReference>
<evidence type="ECO:0000256" key="4">
    <source>
        <dbReference type="ARBA" id="ARBA00023159"/>
    </source>
</evidence>
<dbReference type="GO" id="GO:0006357">
    <property type="term" value="P:regulation of transcription by RNA polymerase II"/>
    <property type="evidence" value="ECO:0007669"/>
    <property type="project" value="TreeGrafter"/>
</dbReference>
<dbReference type="Pfam" id="PF03859">
    <property type="entry name" value="CG-1"/>
    <property type="match status" value="1"/>
</dbReference>
<dbReference type="Pfam" id="PF01833">
    <property type="entry name" value="TIG"/>
    <property type="match status" value="1"/>
</dbReference>
<dbReference type="InterPro" id="IPR014756">
    <property type="entry name" value="Ig_E-set"/>
</dbReference>
<evidence type="ECO:0000256" key="6">
    <source>
        <dbReference type="ARBA" id="ARBA00023242"/>
    </source>
</evidence>
<keyword evidence="3" id="KW-0040">ANK repeat</keyword>